<name>A0A6C0K5Z7_9ZZZZ</name>
<reference evidence="1" key="1">
    <citation type="journal article" date="2020" name="Nature">
        <title>Giant virus diversity and host interactions through global metagenomics.</title>
        <authorList>
            <person name="Schulz F."/>
            <person name="Roux S."/>
            <person name="Paez-Espino D."/>
            <person name="Jungbluth S."/>
            <person name="Walsh D.A."/>
            <person name="Denef V.J."/>
            <person name="McMahon K.D."/>
            <person name="Konstantinidis K.T."/>
            <person name="Eloe-Fadrosh E.A."/>
            <person name="Kyrpides N.C."/>
            <person name="Woyke T."/>
        </authorList>
    </citation>
    <scope>NUCLEOTIDE SEQUENCE</scope>
    <source>
        <strain evidence="1">GVMAG-S-1101172-89</strain>
    </source>
</reference>
<proteinExistence type="predicted"/>
<sequence length="73" mass="8157">MSSCTYESLHPVKPFVFKTTDVQNAANTVYLNLSTINAAQIANGVIPTKQFKTDRERMQYLQGQRARDTTCSG</sequence>
<dbReference type="AlphaFoldDB" id="A0A6C0K5Z7"/>
<evidence type="ECO:0000313" key="1">
    <source>
        <dbReference type="EMBL" id="QHU12581.1"/>
    </source>
</evidence>
<dbReference type="EMBL" id="MN740808">
    <property type="protein sequence ID" value="QHU12581.1"/>
    <property type="molecule type" value="Genomic_DNA"/>
</dbReference>
<organism evidence="1">
    <name type="scientific">viral metagenome</name>
    <dbReference type="NCBI Taxonomy" id="1070528"/>
    <lineage>
        <taxon>unclassified sequences</taxon>
        <taxon>metagenomes</taxon>
        <taxon>organismal metagenomes</taxon>
    </lineage>
</organism>
<protein>
    <submittedName>
        <fullName evidence="1">Uncharacterized protein</fullName>
    </submittedName>
</protein>
<accession>A0A6C0K5Z7</accession>